<feature type="transmembrane region" description="Helical" evidence="7">
    <location>
        <begin position="68"/>
        <end position="88"/>
    </location>
</feature>
<dbReference type="Proteomes" id="UP000822476">
    <property type="component" value="Unassembled WGS sequence"/>
</dbReference>
<evidence type="ECO:0000256" key="5">
    <source>
        <dbReference type="ARBA" id="ARBA00023128"/>
    </source>
</evidence>
<comment type="function">
    <text evidence="7">Component of the MICOS complex, a large protein complex of the mitochondrial inner membrane that plays crucial roles in the maintenance of crista junctions, inner membrane architecture, and formation of contact sites to the outer membrane.</text>
</comment>
<keyword evidence="4 7" id="KW-1133">Transmembrane helix</keyword>
<dbReference type="AlphaFoldDB" id="A0A8S9Z6Q4"/>
<keyword evidence="10" id="KW-1185">Reference proteome</keyword>
<evidence type="ECO:0000256" key="1">
    <source>
        <dbReference type="ARBA" id="ARBA00010877"/>
    </source>
</evidence>
<evidence type="ECO:0000256" key="8">
    <source>
        <dbReference type="SAM" id="MobiDB-lite"/>
    </source>
</evidence>
<organism evidence="9 10">
    <name type="scientific">Paragonimus skrjabini miyazakii</name>
    <dbReference type="NCBI Taxonomy" id="59628"/>
    <lineage>
        <taxon>Eukaryota</taxon>
        <taxon>Metazoa</taxon>
        <taxon>Spiralia</taxon>
        <taxon>Lophotrochozoa</taxon>
        <taxon>Platyhelminthes</taxon>
        <taxon>Trematoda</taxon>
        <taxon>Digenea</taxon>
        <taxon>Plagiorchiida</taxon>
        <taxon>Troglotremata</taxon>
        <taxon>Troglotrematidae</taxon>
        <taxon>Paragonimus</taxon>
    </lineage>
</organism>
<reference evidence="9" key="1">
    <citation type="submission" date="2019-07" db="EMBL/GenBank/DDBJ databases">
        <title>Annotation for the trematode Paragonimus miyazaki's.</title>
        <authorList>
            <person name="Choi Y.-J."/>
        </authorList>
    </citation>
    <scope>NUCLEOTIDE SEQUENCE</scope>
    <source>
        <strain evidence="9">Japan</strain>
    </source>
</reference>
<name>A0A8S9Z6Q4_9TREM</name>
<comment type="caution">
    <text evidence="9">The sequence shown here is derived from an EMBL/GenBank/DDBJ whole genome shotgun (WGS) entry which is preliminary data.</text>
</comment>
<dbReference type="PANTHER" id="PTHR15415">
    <property type="entry name" value="MITOFILIN"/>
    <property type="match status" value="1"/>
</dbReference>
<dbReference type="GO" id="GO:0042407">
    <property type="term" value="P:cristae formation"/>
    <property type="evidence" value="ECO:0007669"/>
    <property type="project" value="TreeGrafter"/>
</dbReference>
<comment type="subcellular location">
    <subcellularLocation>
        <location evidence="7">Mitochondrion inner membrane</location>
        <topology evidence="7">Single-pass membrane protein</topology>
    </subcellularLocation>
</comment>
<gene>
    <name evidence="9" type="ORF">EG68_01542</name>
</gene>
<evidence type="ECO:0000256" key="6">
    <source>
        <dbReference type="ARBA" id="ARBA00023136"/>
    </source>
</evidence>
<dbReference type="GO" id="GO:0061617">
    <property type="term" value="C:MICOS complex"/>
    <property type="evidence" value="ECO:0007669"/>
    <property type="project" value="TreeGrafter"/>
</dbReference>
<dbReference type="PANTHER" id="PTHR15415:SF7">
    <property type="entry name" value="MICOS COMPLEX SUBUNIT MIC60"/>
    <property type="match status" value="1"/>
</dbReference>
<proteinExistence type="inferred from homology"/>
<evidence type="ECO:0000256" key="2">
    <source>
        <dbReference type="ARBA" id="ARBA00022692"/>
    </source>
</evidence>
<comment type="similarity">
    <text evidence="1 7">Belongs to the MICOS complex subunit Mic60 family.</text>
</comment>
<evidence type="ECO:0000313" key="9">
    <source>
        <dbReference type="EMBL" id="KAF7261216.1"/>
    </source>
</evidence>
<keyword evidence="5 7" id="KW-0496">Mitochondrion</keyword>
<dbReference type="EMBL" id="JTDE01000450">
    <property type="protein sequence ID" value="KAF7261216.1"/>
    <property type="molecule type" value="Genomic_DNA"/>
</dbReference>
<dbReference type="InterPro" id="IPR019133">
    <property type="entry name" value="MIC60"/>
</dbReference>
<evidence type="ECO:0000313" key="10">
    <source>
        <dbReference type="Proteomes" id="UP000822476"/>
    </source>
</evidence>
<sequence length="778" mass="87242">MQRCFPVRLYSLARVSSQYTVRQPLCGNRQCILPVGPQFRGKVPTAYTFATTPQTGNFSDPPRKSRRWIRNFILITVFSTASVAGLLYTSRYLRDLLVSYYPSTKPILEEIERLIGGWFDGKPEHLTVPVNDSSSLPFLTEKTPDVQEATWTESDLESPPVIESSAGVDQPPEYRDPTHVLPTVEEVKQMVKERSEAVPAVKLSDISKVVTEATRVVKAANESLSSLESVTRNHIEALRNAIKLTESSDDGIFFSKGTSKEKKWERVSKLAALKEKAQIKANTAVDEATRHLNVLRDTINHYKLSDAAPDMDALPEGIKAYGNLQYALSGSIFEVRKLQNELHMLMRYRDLVSKTHEILQKDLDAIHEQTNPDRTSKDGSPLSVGELNSLIVVAHNRIGQLQSMLADAEEKEKARLNSALEAQRRADEELIAEYVKRELELERNKHELDLYNQTLAAREAAEHEHRLALARHSEHLMDMLRLNREKMEHQFTFRLREALTQEKVKFEAALAGWTKRMQAIEQVVDGRAELDRVAKETQALWIACEALASCLLSTTPTVMEQLGKPAANTTGPLKDFLEAIKDATSTDSHPLVLTILDCLPPEVSQNGIWIERGLKERFEKVYKVCRRVALVDEVGGSLYTYALSWLQSVLMLDVFVQKYLSHIPWLKTGIQEPLLAGDSELFGRSDELDTFSLLCGAKTALTMDSTSVAEEGCASAVADSDEGIEVAVRLLGQLRGQARVVASDWLHDARLYLETKQAAQTLLAYAAARGMSNFEKRL</sequence>
<evidence type="ECO:0000256" key="4">
    <source>
        <dbReference type="ARBA" id="ARBA00022989"/>
    </source>
</evidence>
<evidence type="ECO:0000256" key="7">
    <source>
        <dbReference type="RuleBase" id="RU363000"/>
    </source>
</evidence>
<protein>
    <recommendedName>
        <fullName evidence="7">MICOS complex subunit MIC60</fullName>
    </recommendedName>
    <alternativeName>
        <fullName evidence="7">Mitofilin</fullName>
    </alternativeName>
</protein>
<dbReference type="OrthoDB" id="10261039at2759"/>
<evidence type="ECO:0000256" key="3">
    <source>
        <dbReference type="ARBA" id="ARBA00022792"/>
    </source>
</evidence>
<keyword evidence="2 7" id="KW-0812">Transmembrane</keyword>
<comment type="subunit">
    <text evidence="7">Component of the mitochondrial contact site and cristae organizing system (MICOS) complex.</text>
</comment>
<keyword evidence="3 7" id="KW-0999">Mitochondrion inner membrane</keyword>
<feature type="region of interest" description="Disordered" evidence="8">
    <location>
        <begin position="151"/>
        <end position="178"/>
    </location>
</feature>
<dbReference type="Pfam" id="PF09731">
    <property type="entry name" value="Mitofilin"/>
    <property type="match status" value="2"/>
</dbReference>
<keyword evidence="6 7" id="KW-0472">Membrane</keyword>
<accession>A0A8S9Z6Q4</accession>